<organism evidence="1 2">
    <name type="scientific">Sporosarcina newyorkensis 2681</name>
    <dbReference type="NCBI Taxonomy" id="1027292"/>
    <lineage>
        <taxon>Bacteria</taxon>
        <taxon>Bacillati</taxon>
        <taxon>Bacillota</taxon>
        <taxon>Bacilli</taxon>
        <taxon>Bacillales</taxon>
        <taxon>Caryophanaceae</taxon>
        <taxon>Sporosarcina</taxon>
    </lineage>
</organism>
<reference evidence="1 2" key="1">
    <citation type="submission" date="2011-04" db="EMBL/GenBank/DDBJ databases">
        <authorList>
            <person name="Muzny D."/>
            <person name="Qin X."/>
            <person name="Deng J."/>
            <person name="Jiang H."/>
            <person name="Liu Y."/>
            <person name="Qu J."/>
            <person name="Song X.-Z."/>
            <person name="Zhang L."/>
            <person name="Thornton R."/>
            <person name="Coyle M."/>
            <person name="Francisco L."/>
            <person name="Jackson L."/>
            <person name="Javaid M."/>
            <person name="Korchina V."/>
            <person name="Kovar C."/>
            <person name="Mata R."/>
            <person name="Mathew T."/>
            <person name="Ngo R."/>
            <person name="Nguyen L."/>
            <person name="Nguyen N."/>
            <person name="Okwuonu G."/>
            <person name="Ongeri F."/>
            <person name="Pham C."/>
            <person name="Simmons D."/>
            <person name="Wilczek-Boney K."/>
            <person name="Hale W."/>
            <person name="Jakkamsetti A."/>
            <person name="Pham P."/>
            <person name="Ruth R."/>
            <person name="San Lucas F."/>
            <person name="Warren J."/>
            <person name="Zhang J."/>
            <person name="Zhao Z."/>
            <person name="Zhou C."/>
            <person name="Zhu D."/>
            <person name="Lee S."/>
            <person name="Bess C."/>
            <person name="Blankenburg K."/>
            <person name="Forbes L."/>
            <person name="Fu Q."/>
            <person name="Gubbala S."/>
            <person name="Hirani K."/>
            <person name="Jayaseelan J.C."/>
            <person name="Lara F."/>
            <person name="Munidasa M."/>
            <person name="Palculict T."/>
            <person name="Patil S."/>
            <person name="Pu L.-L."/>
            <person name="Saada N."/>
            <person name="Tang L."/>
            <person name="Weissenberger G."/>
            <person name="Zhu Y."/>
            <person name="Hemphill L."/>
            <person name="Shang Y."/>
            <person name="Youmans B."/>
            <person name="Ayvaz T."/>
            <person name="Ross M."/>
            <person name="Santibanez J."/>
            <person name="Aqrawi P."/>
            <person name="Gross S."/>
            <person name="Joshi V."/>
            <person name="Fowler G."/>
            <person name="Nazareth L."/>
            <person name="Reid J."/>
            <person name="Worley K."/>
            <person name="Petrosino J."/>
            <person name="Highlander S."/>
            <person name="Gibbs R."/>
        </authorList>
    </citation>
    <scope>NUCLEOTIDE SEQUENCE [LARGE SCALE GENOMIC DNA]</scope>
    <source>
        <strain evidence="1 2">2681</strain>
    </source>
</reference>
<sequence>MSTKPRSQLYQGLALPAEAIMPTTPCKVATPSLLAILCTFILHYTVDE</sequence>
<dbReference type="EMBL" id="AFPZ01000014">
    <property type="protein sequence ID" value="EGQ27526.1"/>
    <property type="molecule type" value="Genomic_DNA"/>
</dbReference>
<keyword evidence="1" id="KW-0282">Flagellum</keyword>
<name>F9DNN3_9BACL</name>
<keyword evidence="1" id="KW-0966">Cell projection</keyword>
<protein>
    <submittedName>
        <fullName evidence="1">Flagellar biosynthetic protein FliR</fullName>
    </submittedName>
</protein>
<proteinExistence type="predicted"/>
<dbReference type="HOGENOM" id="CLU_3157974_0_0_9"/>
<dbReference type="Proteomes" id="UP000005316">
    <property type="component" value="Unassembled WGS sequence"/>
</dbReference>
<keyword evidence="1" id="KW-0969">Cilium</keyword>
<comment type="caution">
    <text evidence="1">The sequence shown here is derived from an EMBL/GenBank/DDBJ whole genome shotgun (WGS) entry which is preliminary data.</text>
</comment>
<accession>F9DNN3</accession>
<dbReference type="AlphaFoldDB" id="F9DNN3"/>
<gene>
    <name evidence="1" type="primary">fliR</name>
    <name evidence="1" type="ORF">HMPREF9372_0413</name>
</gene>
<evidence type="ECO:0000313" key="2">
    <source>
        <dbReference type="Proteomes" id="UP000005316"/>
    </source>
</evidence>
<evidence type="ECO:0000313" key="1">
    <source>
        <dbReference type="EMBL" id="EGQ27526.1"/>
    </source>
</evidence>